<feature type="transmembrane region" description="Helical" evidence="7">
    <location>
        <begin position="131"/>
        <end position="150"/>
    </location>
</feature>
<evidence type="ECO:0000256" key="2">
    <source>
        <dbReference type="ARBA" id="ARBA00022448"/>
    </source>
</evidence>
<evidence type="ECO:0000313" key="10">
    <source>
        <dbReference type="Proteomes" id="UP000297348"/>
    </source>
</evidence>
<dbReference type="RefSeq" id="WP_135366915.1">
    <property type="nucleotide sequence ID" value="NZ_RKLX01000001.1"/>
</dbReference>
<dbReference type="EMBL" id="RKLX01000001">
    <property type="protein sequence ID" value="TGD20345.1"/>
    <property type="molecule type" value="Genomic_DNA"/>
</dbReference>
<feature type="transmembrane region" description="Helical" evidence="7">
    <location>
        <begin position="362"/>
        <end position="384"/>
    </location>
</feature>
<feature type="transmembrane region" description="Helical" evidence="7">
    <location>
        <begin position="329"/>
        <end position="350"/>
    </location>
</feature>
<feature type="transmembrane region" description="Helical" evidence="7">
    <location>
        <begin position="40"/>
        <end position="64"/>
    </location>
</feature>
<keyword evidence="4 7" id="KW-0812">Transmembrane</keyword>
<dbReference type="PROSITE" id="PS50850">
    <property type="entry name" value="MFS"/>
    <property type="match status" value="1"/>
</dbReference>
<name>A0A4Z0JBY7_9LACO</name>
<dbReference type="Pfam" id="PF07690">
    <property type="entry name" value="MFS_1"/>
    <property type="match status" value="1"/>
</dbReference>
<dbReference type="AlphaFoldDB" id="A0A4Z0JBY7"/>
<keyword evidence="5 7" id="KW-1133">Transmembrane helix</keyword>
<evidence type="ECO:0000256" key="4">
    <source>
        <dbReference type="ARBA" id="ARBA00022692"/>
    </source>
</evidence>
<evidence type="ECO:0000256" key="7">
    <source>
        <dbReference type="SAM" id="Phobius"/>
    </source>
</evidence>
<dbReference type="PANTHER" id="PTHR43124:SF3">
    <property type="entry name" value="CHLORAMPHENICOL EFFLUX PUMP RV0191"/>
    <property type="match status" value="1"/>
</dbReference>
<dbReference type="SUPFAM" id="SSF103473">
    <property type="entry name" value="MFS general substrate transporter"/>
    <property type="match status" value="1"/>
</dbReference>
<evidence type="ECO:0000256" key="1">
    <source>
        <dbReference type="ARBA" id="ARBA00004651"/>
    </source>
</evidence>
<keyword evidence="10" id="KW-1185">Reference proteome</keyword>
<feature type="domain" description="Major facilitator superfamily (MFS) profile" evidence="8">
    <location>
        <begin position="7"/>
        <end position="385"/>
    </location>
</feature>
<evidence type="ECO:0000256" key="6">
    <source>
        <dbReference type="ARBA" id="ARBA00023136"/>
    </source>
</evidence>
<gene>
    <name evidence="9" type="ORF">EGT51_00925</name>
</gene>
<evidence type="ECO:0000256" key="3">
    <source>
        <dbReference type="ARBA" id="ARBA00022475"/>
    </source>
</evidence>
<feature type="transmembrane region" description="Helical" evidence="7">
    <location>
        <begin position="162"/>
        <end position="182"/>
    </location>
</feature>
<organism evidence="9 10">
    <name type="scientific">Levilactobacillus suantsaiihabitans</name>
    <dbReference type="NCBI Taxonomy" id="2487722"/>
    <lineage>
        <taxon>Bacteria</taxon>
        <taxon>Bacillati</taxon>
        <taxon>Bacillota</taxon>
        <taxon>Bacilli</taxon>
        <taxon>Lactobacillales</taxon>
        <taxon>Lactobacillaceae</taxon>
        <taxon>Levilactobacillus</taxon>
    </lineage>
</organism>
<keyword evidence="2" id="KW-0813">Transport</keyword>
<proteinExistence type="predicted"/>
<feature type="transmembrane region" description="Helical" evidence="7">
    <location>
        <begin position="273"/>
        <end position="289"/>
    </location>
</feature>
<evidence type="ECO:0000259" key="8">
    <source>
        <dbReference type="PROSITE" id="PS50850"/>
    </source>
</evidence>
<feature type="transmembrane region" description="Helical" evidence="7">
    <location>
        <begin position="76"/>
        <end position="96"/>
    </location>
</feature>
<dbReference type="CDD" id="cd17324">
    <property type="entry name" value="MFS_NepI_like"/>
    <property type="match status" value="1"/>
</dbReference>
<comment type="caution">
    <text evidence="9">The sequence shown here is derived from an EMBL/GenBank/DDBJ whole genome shotgun (WGS) entry which is preliminary data.</text>
</comment>
<comment type="subcellular location">
    <subcellularLocation>
        <location evidence="1">Cell membrane</location>
        <topology evidence="1">Multi-pass membrane protein</topology>
    </subcellularLocation>
</comment>
<keyword evidence="3" id="KW-1003">Cell membrane</keyword>
<evidence type="ECO:0000256" key="5">
    <source>
        <dbReference type="ARBA" id="ARBA00022989"/>
    </source>
</evidence>
<feature type="transmembrane region" description="Helical" evidence="7">
    <location>
        <begin position="203"/>
        <end position="222"/>
    </location>
</feature>
<dbReference type="GO" id="GO:0022857">
    <property type="term" value="F:transmembrane transporter activity"/>
    <property type="evidence" value="ECO:0007669"/>
    <property type="project" value="InterPro"/>
</dbReference>
<dbReference type="InterPro" id="IPR011701">
    <property type="entry name" value="MFS"/>
</dbReference>
<keyword evidence="6 7" id="KW-0472">Membrane</keyword>
<dbReference type="Gene3D" id="1.20.1250.20">
    <property type="entry name" value="MFS general substrate transporter like domains"/>
    <property type="match status" value="1"/>
</dbReference>
<dbReference type="OrthoDB" id="9788453at2"/>
<dbReference type="Proteomes" id="UP000297348">
    <property type="component" value="Unassembled WGS sequence"/>
</dbReference>
<sequence>MNKYRWQAIVFVLVAFMLGCNEFIVVGVLSDIAQEFRIPVATVGYLVTIFATVYAVSTPFITILTNRFSRYKTLMTLMGIFLVGNTLSGLAMSFPILLVSRIITAVVAGAIISLIMTFASTIAPREKRAGLVSWIFAGFSIASVFGVPIGTAISTSYSWHDAFYLISVISAITCVLLGWLLPRQVEQVQGSVKNQLVLLKDRRVIVGIALVLFTAATMYAYYTYIRPLLTTALGFSTTSLNWLLFLIGIMSILSNRFSGMLAERNGLRVMPRFYIADVILLVLLPWGLSSKVLGLAMLLVLSLIVTILNSPIQIHFLNIAEADYPQSTVLASSLNSIFFNFGISLGSATASGMLGTVGLKHISWGAAGYAAISLVLAIGLNRVIKHHRQTA</sequence>
<dbReference type="PANTHER" id="PTHR43124">
    <property type="entry name" value="PURINE EFFLUX PUMP PBUE"/>
    <property type="match status" value="1"/>
</dbReference>
<dbReference type="InterPro" id="IPR020846">
    <property type="entry name" value="MFS_dom"/>
</dbReference>
<dbReference type="InterPro" id="IPR050189">
    <property type="entry name" value="MFS_Efflux_Transporters"/>
</dbReference>
<reference evidence="9 10" key="1">
    <citation type="submission" date="2018-10" db="EMBL/GenBank/DDBJ databases">
        <title>Lactobacillus sp. R7 and Lactobacillus sp. R19 isolated from fermented mustard green product of Taiwan.</title>
        <authorList>
            <person name="Lin S.-T."/>
        </authorList>
    </citation>
    <scope>NUCLEOTIDE SEQUENCE [LARGE SCALE GENOMIC DNA]</scope>
    <source>
        <strain evidence="9 10">BCRC 81129</strain>
    </source>
</reference>
<feature type="transmembrane region" description="Helical" evidence="7">
    <location>
        <begin position="295"/>
        <end position="317"/>
    </location>
</feature>
<accession>A0A4Z0JBY7</accession>
<dbReference type="PROSITE" id="PS51257">
    <property type="entry name" value="PROKAR_LIPOPROTEIN"/>
    <property type="match status" value="1"/>
</dbReference>
<dbReference type="GO" id="GO:0005886">
    <property type="term" value="C:plasma membrane"/>
    <property type="evidence" value="ECO:0007669"/>
    <property type="project" value="UniProtKB-SubCell"/>
</dbReference>
<dbReference type="InterPro" id="IPR036259">
    <property type="entry name" value="MFS_trans_sf"/>
</dbReference>
<protein>
    <submittedName>
        <fullName evidence="9">MFS transporter</fullName>
    </submittedName>
</protein>
<feature type="transmembrane region" description="Helical" evidence="7">
    <location>
        <begin position="102"/>
        <end position="119"/>
    </location>
</feature>
<feature type="transmembrane region" description="Helical" evidence="7">
    <location>
        <begin position="228"/>
        <end position="253"/>
    </location>
</feature>
<evidence type="ECO:0000313" key="9">
    <source>
        <dbReference type="EMBL" id="TGD20345.1"/>
    </source>
</evidence>